<evidence type="ECO:0000313" key="10">
    <source>
        <dbReference type="EMBL" id="TFK37923.1"/>
    </source>
</evidence>
<gene>
    <name evidence="10" type="ORF">BDQ12DRAFT_748941</name>
</gene>
<dbReference type="PANTHER" id="PTHR43397:SF1">
    <property type="entry name" value="ERGOTHIONEINE BIOSYNTHESIS PROTEIN 1"/>
    <property type="match status" value="1"/>
</dbReference>
<sequence length="356" mass="40136">MSKDVQVLDIRASPQSKGSIPNLRTAILDGLQKAPGMRTLPSEILYDDRGLKIYNDCIRSWSEWYYPISAETEILEINGKDIARVFSTSDRGEAVLIELGAGSLDKTSKILVSLSETVQNVSDSQPPITYYALDLERSELQRTLSELQKNIGEKIAGKIATKGMWGTYDDGIRSVENNELHLDAAVPVHFLFLGGTIGNFSKGEGDVTFLRNLPLNAQRGDTILLGIDREKSKEIIERAYNFPAAREWIMNGLNVSGHLLSGDKDLFQLDNWDRYAMYDEKLGRLEAGYRSKIDQIIEVTANYSIPFKKDESVMAIFSNKYTDDELNFLISKANLKTINSWVDHKALYYIFSLRKV</sequence>
<dbReference type="PANTHER" id="PTHR43397">
    <property type="entry name" value="ERGOTHIONEINE BIOSYNTHESIS PROTEIN 1"/>
    <property type="match status" value="1"/>
</dbReference>
<feature type="domain" description="Histidine-specific methyltransferase SAM-dependent" evidence="9">
    <location>
        <begin position="24"/>
        <end position="354"/>
    </location>
</feature>
<evidence type="ECO:0000256" key="8">
    <source>
        <dbReference type="ARBA" id="ARBA00049425"/>
    </source>
</evidence>
<dbReference type="GO" id="GO:0008168">
    <property type="term" value="F:methyltransferase activity"/>
    <property type="evidence" value="ECO:0007669"/>
    <property type="project" value="UniProtKB-KW"/>
</dbReference>
<dbReference type="NCBIfam" id="TIGR03439">
    <property type="entry name" value="methyl_EasF"/>
    <property type="match status" value="1"/>
</dbReference>
<dbReference type="GO" id="GO:0009820">
    <property type="term" value="P:alkaloid metabolic process"/>
    <property type="evidence" value="ECO:0007669"/>
    <property type="project" value="UniProtKB-KW"/>
</dbReference>
<dbReference type="InterPro" id="IPR017805">
    <property type="entry name" value="SAM_MeTrfase_EasF-type_put"/>
</dbReference>
<evidence type="ECO:0000256" key="1">
    <source>
        <dbReference type="ARBA" id="ARBA00005107"/>
    </source>
</evidence>
<comment type="subunit">
    <text evidence="3">Homodimer.</text>
</comment>
<evidence type="ECO:0000256" key="3">
    <source>
        <dbReference type="ARBA" id="ARBA00011738"/>
    </source>
</evidence>
<dbReference type="Proteomes" id="UP000308652">
    <property type="component" value="Unassembled WGS sequence"/>
</dbReference>
<comment type="similarity">
    <text evidence="2">Belongs to the methyltransferase superfamily.</text>
</comment>
<evidence type="ECO:0000256" key="5">
    <source>
        <dbReference type="ARBA" id="ARBA00022603"/>
    </source>
</evidence>
<proteinExistence type="inferred from homology"/>
<dbReference type="Pfam" id="PF10017">
    <property type="entry name" value="Methyltransf_33"/>
    <property type="match status" value="1"/>
</dbReference>
<dbReference type="EC" id="2.1.1.261" evidence="7"/>
<keyword evidence="11" id="KW-1185">Reference proteome</keyword>
<dbReference type="Gene3D" id="3.40.50.150">
    <property type="entry name" value="Vaccinia Virus protein VP39"/>
    <property type="match status" value="1"/>
</dbReference>
<keyword evidence="5 10" id="KW-0489">Methyltransferase</keyword>
<accession>A0A5C3LZS5</accession>
<dbReference type="STRING" id="68775.A0A5C3LZS5"/>
<comment type="pathway">
    <text evidence="1">Alkaloid biosynthesis; ergot alkaloid biosynthesis.</text>
</comment>
<dbReference type="PIRSF" id="PIRSF018005">
    <property type="entry name" value="UCP018005"/>
    <property type="match status" value="1"/>
</dbReference>
<comment type="catalytic activity">
    <reaction evidence="8">
        <text>4-(3-methylbut-2-enyl)-L-tryptophan + S-adenosyl-L-methionine = 4-(3-methylbut-2-enyl)-L-abrine + S-adenosyl-L-homocysteine + H(+)</text>
        <dbReference type="Rhea" id="RHEA:34435"/>
        <dbReference type="ChEBI" id="CHEBI:15378"/>
        <dbReference type="ChEBI" id="CHEBI:57856"/>
        <dbReference type="ChEBI" id="CHEBI:58209"/>
        <dbReference type="ChEBI" id="CHEBI:59789"/>
        <dbReference type="ChEBI" id="CHEBI:67248"/>
        <dbReference type="EC" id="2.1.1.261"/>
    </reaction>
</comment>
<evidence type="ECO:0000313" key="11">
    <source>
        <dbReference type="Proteomes" id="UP000308652"/>
    </source>
</evidence>
<dbReference type="InterPro" id="IPR051128">
    <property type="entry name" value="EgtD_Methyltrsf_superfamily"/>
</dbReference>
<keyword evidence="4" id="KW-0017">Alkaloid metabolism</keyword>
<evidence type="ECO:0000256" key="2">
    <source>
        <dbReference type="ARBA" id="ARBA00008361"/>
    </source>
</evidence>
<protein>
    <recommendedName>
        <fullName evidence="7">4-dimethylallyltryptophan N-methyltransferase</fullName>
        <ecNumber evidence="7">2.1.1.261</ecNumber>
    </recommendedName>
</protein>
<dbReference type="OrthoDB" id="659at2759"/>
<dbReference type="GO" id="GO:0032259">
    <property type="term" value="P:methylation"/>
    <property type="evidence" value="ECO:0007669"/>
    <property type="project" value="UniProtKB-KW"/>
</dbReference>
<dbReference type="InterPro" id="IPR029063">
    <property type="entry name" value="SAM-dependent_MTases_sf"/>
</dbReference>
<organism evidence="10 11">
    <name type="scientific">Crucibulum laeve</name>
    <dbReference type="NCBI Taxonomy" id="68775"/>
    <lineage>
        <taxon>Eukaryota</taxon>
        <taxon>Fungi</taxon>
        <taxon>Dikarya</taxon>
        <taxon>Basidiomycota</taxon>
        <taxon>Agaricomycotina</taxon>
        <taxon>Agaricomycetes</taxon>
        <taxon>Agaricomycetidae</taxon>
        <taxon>Agaricales</taxon>
        <taxon>Agaricineae</taxon>
        <taxon>Nidulariaceae</taxon>
        <taxon>Crucibulum</taxon>
    </lineage>
</organism>
<evidence type="ECO:0000256" key="7">
    <source>
        <dbReference type="ARBA" id="ARBA00039094"/>
    </source>
</evidence>
<evidence type="ECO:0000256" key="6">
    <source>
        <dbReference type="ARBA" id="ARBA00022679"/>
    </source>
</evidence>
<dbReference type="InterPro" id="IPR019257">
    <property type="entry name" value="MeTrfase_dom"/>
</dbReference>
<keyword evidence="6 10" id="KW-0808">Transferase</keyword>
<dbReference type="InterPro" id="IPR017804">
    <property type="entry name" value="MeTrfase_EgtD-like"/>
</dbReference>
<reference evidence="10 11" key="1">
    <citation type="journal article" date="2019" name="Nat. Ecol. Evol.">
        <title>Megaphylogeny resolves global patterns of mushroom evolution.</title>
        <authorList>
            <person name="Varga T."/>
            <person name="Krizsan K."/>
            <person name="Foldi C."/>
            <person name="Dima B."/>
            <person name="Sanchez-Garcia M."/>
            <person name="Sanchez-Ramirez S."/>
            <person name="Szollosi G.J."/>
            <person name="Szarkandi J.G."/>
            <person name="Papp V."/>
            <person name="Albert L."/>
            <person name="Andreopoulos W."/>
            <person name="Angelini C."/>
            <person name="Antonin V."/>
            <person name="Barry K.W."/>
            <person name="Bougher N.L."/>
            <person name="Buchanan P."/>
            <person name="Buyck B."/>
            <person name="Bense V."/>
            <person name="Catcheside P."/>
            <person name="Chovatia M."/>
            <person name="Cooper J."/>
            <person name="Damon W."/>
            <person name="Desjardin D."/>
            <person name="Finy P."/>
            <person name="Geml J."/>
            <person name="Haridas S."/>
            <person name="Hughes K."/>
            <person name="Justo A."/>
            <person name="Karasinski D."/>
            <person name="Kautmanova I."/>
            <person name="Kiss B."/>
            <person name="Kocsube S."/>
            <person name="Kotiranta H."/>
            <person name="LaButti K.M."/>
            <person name="Lechner B.E."/>
            <person name="Liimatainen K."/>
            <person name="Lipzen A."/>
            <person name="Lukacs Z."/>
            <person name="Mihaltcheva S."/>
            <person name="Morgado L.N."/>
            <person name="Niskanen T."/>
            <person name="Noordeloos M.E."/>
            <person name="Ohm R.A."/>
            <person name="Ortiz-Santana B."/>
            <person name="Ovrebo C."/>
            <person name="Racz N."/>
            <person name="Riley R."/>
            <person name="Savchenko A."/>
            <person name="Shiryaev A."/>
            <person name="Soop K."/>
            <person name="Spirin V."/>
            <person name="Szebenyi C."/>
            <person name="Tomsovsky M."/>
            <person name="Tulloss R.E."/>
            <person name="Uehling J."/>
            <person name="Grigoriev I.V."/>
            <person name="Vagvolgyi C."/>
            <person name="Papp T."/>
            <person name="Martin F.M."/>
            <person name="Miettinen O."/>
            <person name="Hibbett D.S."/>
            <person name="Nagy L.G."/>
        </authorList>
    </citation>
    <scope>NUCLEOTIDE SEQUENCE [LARGE SCALE GENOMIC DNA]</scope>
    <source>
        <strain evidence="10 11">CBS 166.37</strain>
    </source>
</reference>
<name>A0A5C3LZS5_9AGAR</name>
<dbReference type="EMBL" id="ML213605">
    <property type="protein sequence ID" value="TFK37923.1"/>
    <property type="molecule type" value="Genomic_DNA"/>
</dbReference>
<evidence type="ECO:0000259" key="9">
    <source>
        <dbReference type="Pfam" id="PF10017"/>
    </source>
</evidence>
<evidence type="ECO:0000256" key="4">
    <source>
        <dbReference type="ARBA" id="ARBA00022589"/>
    </source>
</evidence>
<dbReference type="AlphaFoldDB" id="A0A5C3LZS5"/>